<dbReference type="SMART" id="SM00409">
    <property type="entry name" value="IG"/>
    <property type="match status" value="1"/>
</dbReference>
<evidence type="ECO:0000259" key="4">
    <source>
        <dbReference type="PROSITE" id="PS50835"/>
    </source>
</evidence>
<sequence>MKRFQILPMLALGLHLICGLSALNCNDLKWRENPVDVSMMNPMFVTNPRLALNALDCECDFEPAYEYRWTKDDKPVNESSTVLTRGPLLRFLNFSDSDEGLYKCYGLWPHSSDLDTNTLYQTVRIRQPRFERFIDKDDTVHTVQEYTYVRLECSDKGEMVGDTFGYGWIRKWFGGLDENGRMYTDLTGNLHITPVLREDENFSGTPAKFRCGIWDLKWLMLTRFGNDHSLNVTRVAVAPMSIPILQYKSENATAALYKTAKLECVFSGYHPNYTMSYSWFLPNGSSVVQTGVRGLEKYNLYFNNRRLEINDVRESDGGVYQCQAENMLGVSTREDVQLEVTCN</sequence>
<evidence type="ECO:0000313" key="6">
    <source>
        <dbReference type="Proteomes" id="UP001497497"/>
    </source>
</evidence>
<dbReference type="EMBL" id="CAXITT010000379">
    <property type="protein sequence ID" value="CAL1540373.1"/>
    <property type="molecule type" value="Genomic_DNA"/>
</dbReference>
<dbReference type="Gene3D" id="2.60.40.10">
    <property type="entry name" value="Immunoglobulins"/>
    <property type="match status" value="2"/>
</dbReference>
<dbReference type="GO" id="GO:0008046">
    <property type="term" value="F:axon guidance receptor activity"/>
    <property type="evidence" value="ECO:0007669"/>
    <property type="project" value="TreeGrafter"/>
</dbReference>
<dbReference type="SMART" id="SM00408">
    <property type="entry name" value="IGc2"/>
    <property type="match status" value="2"/>
</dbReference>
<keyword evidence="6" id="KW-1185">Reference proteome</keyword>
<keyword evidence="1 3" id="KW-0732">Signal</keyword>
<feature type="domain" description="Ig-like" evidence="4">
    <location>
        <begin position="243"/>
        <end position="341"/>
    </location>
</feature>
<dbReference type="PROSITE" id="PS50835">
    <property type="entry name" value="IG_LIKE"/>
    <property type="match status" value="2"/>
</dbReference>
<dbReference type="GO" id="GO:0007156">
    <property type="term" value="P:homophilic cell adhesion via plasma membrane adhesion molecules"/>
    <property type="evidence" value="ECO:0007669"/>
    <property type="project" value="TreeGrafter"/>
</dbReference>
<accession>A0AAV2I334</accession>
<dbReference type="InterPro" id="IPR050958">
    <property type="entry name" value="Cell_Adh-Cytoskel_Orgn"/>
</dbReference>
<dbReference type="InterPro" id="IPR007110">
    <property type="entry name" value="Ig-like_dom"/>
</dbReference>
<dbReference type="AlphaFoldDB" id="A0AAV2I334"/>
<dbReference type="InterPro" id="IPR013783">
    <property type="entry name" value="Ig-like_fold"/>
</dbReference>
<gene>
    <name evidence="5" type="ORF">GSLYS_00014022001</name>
</gene>
<dbReference type="CDD" id="cd00096">
    <property type="entry name" value="Ig"/>
    <property type="match status" value="2"/>
</dbReference>
<evidence type="ECO:0000256" key="2">
    <source>
        <dbReference type="ARBA" id="ARBA00023157"/>
    </source>
</evidence>
<dbReference type="GO" id="GO:0043025">
    <property type="term" value="C:neuronal cell body"/>
    <property type="evidence" value="ECO:0007669"/>
    <property type="project" value="TreeGrafter"/>
</dbReference>
<dbReference type="InterPro" id="IPR036179">
    <property type="entry name" value="Ig-like_dom_sf"/>
</dbReference>
<proteinExistence type="predicted"/>
<reference evidence="5 6" key="1">
    <citation type="submission" date="2024-04" db="EMBL/GenBank/DDBJ databases">
        <authorList>
            <consortium name="Genoscope - CEA"/>
            <person name="William W."/>
        </authorList>
    </citation>
    <scope>NUCLEOTIDE SEQUENCE [LARGE SCALE GENOMIC DNA]</scope>
</reference>
<dbReference type="PANTHER" id="PTHR45080:SF8">
    <property type="entry name" value="IG-LIKE DOMAIN-CONTAINING PROTEIN"/>
    <property type="match status" value="1"/>
</dbReference>
<dbReference type="InterPro" id="IPR003598">
    <property type="entry name" value="Ig_sub2"/>
</dbReference>
<dbReference type="Pfam" id="PF13927">
    <property type="entry name" value="Ig_3"/>
    <property type="match status" value="1"/>
</dbReference>
<protein>
    <recommendedName>
        <fullName evidence="4">Ig-like domain-containing protein</fullName>
    </recommendedName>
</protein>
<feature type="signal peptide" evidence="3">
    <location>
        <begin position="1"/>
        <end position="22"/>
    </location>
</feature>
<evidence type="ECO:0000313" key="5">
    <source>
        <dbReference type="EMBL" id="CAL1540373.1"/>
    </source>
</evidence>
<dbReference type="Proteomes" id="UP001497497">
    <property type="component" value="Unassembled WGS sequence"/>
</dbReference>
<organism evidence="5 6">
    <name type="scientific">Lymnaea stagnalis</name>
    <name type="common">Great pond snail</name>
    <name type="synonym">Helix stagnalis</name>
    <dbReference type="NCBI Taxonomy" id="6523"/>
    <lineage>
        <taxon>Eukaryota</taxon>
        <taxon>Metazoa</taxon>
        <taxon>Spiralia</taxon>
        <taxon>Lophotrochozoa</taxon>
        <taxon>Mollusca</taxon>
        <taxon>Gastropoda</taxon>
        <taxon>Heterobranchia</taxon>
        <taxon>Euthyneura</taxon>
        <taxon>Panpulmonata</taxon>
        <taxon>Hygrophila</taxon>
        <taxon>Lymnaeoidea</taxon>
        <taxon>Lymnaeidae</taxon>
        <taxon>Lymnaea</taxon>
    </lineage>
</organism>
<comment type="caution">
    <text evidence="5">The sequence shown here is derived from an EMBL/GenBank/DDBJ whole genome shotgun (WGS) entry which is preliminary data.</text>
</comment>
<evidence type="ECO:0000256" key="1">
    <source>
        <dbReference type="ARBA" id="ARBA00022729"/>
    </source>
</evidence>
<dbReference type="GO" id="GO:0050808">
    <property type="term" value="P:synapse organization"/>
    <property type="evidence" value="ECO:0007669"/>
    <property type="project" value="TreeGrafter"/>
</dbReference>
<feature type="domain" description="Ig-like" evidence="4">
    <location>
        <begin position="34"/>
        <end position="104"/>
    </location>
</feature>
<dbReference type="InterPro" id="IPR003599">
    <property type="entry name" value="Ig_sub"/>
</dbReference>
<dbReference type="PANTHER" id="PTHR45080">
    <property type="entry name" value="CONTACTIN 5"/>
    <property type="match status" value="1"/>
</dbReference>
<feature type="chain" id="PRO_5043740992" description="Ig-like domain-containing protein" evidence="3">
    <location>
        <begin position="23"/>
        <end position="343"/>
    </location>
</feature>
<keyword evidence="2" id="KW-1015">Disulfide bond</keyword>
<evidence type="ECO:0000256" key="3">
    <source>
        <dbReference type="SAM" id="SignalP"/>
    </source>
</evidence>
<name>A0AAV2I334_LYMST</name>
<dbReference type="GO" id="GO:0005886">
    <property type="term" value="C:plasma membrane"/>
    <property type="evidence" value="ECO:0007669"/>
    <property type="project" value="TreeGrafter"/>
</dbReference>
<dbReference type="SUPFAM" id="SSF48726">
    <property type="entry name" value="Immunoglobulin"/>
    <property type="match status" value="2"/>
</dbReference>
<dbReference type="GO" id="GO:0030424">
    <property type="term" value="C:axon"/>
    <property type="evidence" value="ECO:0007669"/>
    <property type="project" value="TreeGrafter"/>
</dbReference>